<dbReference type="EMBL" id="JYJG01000085">
    <property type="protein sequence ID" value="KJK49353.1"/>
    <property type="molecule type" value="Genomic_DNA"/>
</dbReference>
<accession>A0A0F0H6V3</accession>
<dbReference type="Proteomes" id="UP000033393">
    <property type="component" value="Unassembled WGS sequence"/>
</dbReference>
<evidence type="ECO:0000313" key="2">
    <source>
        <dbReference type="EMBL" id="KJK49353.1"/>
    </source>
</evidence>
<organism evidence="2 3">
    <name type="scientific">Lentzea aerocolonigenes</name>
    <name type="common">Lechevalieria aerocolonigenes</name>
    <name type="synonym">Saccharothrix aerocolonigenes</name>
    <dbReference type="NCBI Taxonomy" id="68170"/>
    <lineage>
        <taxon>Bacteria</taxon>
        <taxon>Bacillati</taxon>
        <taxon>Actinomycetota</taxon>
        <taxon>Actinomycetes</taxon>
        <taxon>Pseudonocardiales</taxon>
        <taxon>Pseudonocardiaceae</taxon>
        <taxon>Lentzea</taxon>
    </lineage>
</organism>
<dbReference type="SUPFAM" id="SSF55729">
    <property type="entry name" value="Acyl-CoA N-acyltransferases (Nat)"/>
    <property type="match status" value="1"/>
</dbReference>
<dbReference type="AlphaFoldDB" id="A0A0F0H6V3"/>
<dbReference type="PANTHER" id="PTHR43792">
    <property type="entry name" value="GNAT FAMILY, PUTATIVE (AFU_ORTHOLOGUE AFUA_3G00765)-RELATED-RELATED"/>
    <property type="match status" value="1"/>
</dbReference>
<comment type="caution">
    <text evidence="2">The sequence shown here is derived from an EMBL/GenBank/DDBJ whole genome shotgun (WGS) entry which is preliminary data.</text>
</comment>
<dbReference type="OrthoDB" id="9132139at2"/>
<name>A0A0F0H6V3_LENAE</name>
<evidence type="ECO:0000313" key="3">
    <source>
        <dbReference type="Proteomes" id="UP000033393"/>
    </source>
</evidence>
<keyword evidence="3" id="KW-1185">Reference proteome</keyword>
<dbReference type="RefSeq" id="WP_045311979.1">
    <property type="nucleotide sequence ID" value="NZ_JYJG01000085.1"/>
</dbReference>
<protein>
    <recommendedName>
        <fullName evidence="1">N-acetyltransferase domain-containing protein</fullName>
    </recommendedName>
</protein>
<dbReference type="InterPro" id="IPR051531">
    <property type="entry name" value="N-acetyltransferase"/>
</dbReference>
<reference evidence="2 3" key="1">
    <citation type="submission" date="2015-02" db="EMBL/GenBank/DDBJ databases">
        <authorList>
            <person name="Ju K.-S."/>
            <person name="Doroghazi J.R."/>
            <person name="Metcalf W."/>
        </authorList>
    </citation>
    <scope>NUCLEOTIDE SEQUENCE [LARGE SCALE GENOMIC DNA]</scope>
    <source>
        <strain evidence="2 3">NRRL B-16140</strain>
    </source>
</reference>
<dbReference type="PANTHER" id="PTHR43792:SF1">
    <property type="entry name" value="N-ACETYLTRANSFERASE DOMAIN-CONTAINING PROTEIN"/>
    <property type="match status" value="1"/>
</dbReference>
<dbReference type="PATRIC" id="fig|68170.10.peg.2811"/>
<dbReference type="InterPro" id="IPR000182">
    <property type="entry name" value="GNAT_dom"/>
</dbReference>
<dbReference type="Pfam" id="PF13302">
    <property type="entry name" value="Acetyltransf_3"/>
    <property type="match status" value="1"/>
</dbReference>
<proteinExistence type="predicted"/>
<feature type="domain" description="N-acetyltransferase" evidence="1">
    <location>
        <begin position="5"/>
        <end position="135"/>
    </location>
</feature>
<gene>
    <name evidence="2" type="ORF">UK23_14285</name>
</gene>
<dbReference type="InterPro" id="IPR016181">
    <property type="entry name" value="Acyl_CoA_acyltransferase"/>
</dbReference>
<dbReference type="Gene3D" id="3.40.630.30">
    <property type="match status" value="1"/>
</dbReference>
<evidence type="ECO:0000259" key="1">
    <source>
        <dbReference type="Pfam" id="PF13302"/>
    </source>
</evidence>
<sequence length="167" mass="19950">MTDCLLLRPYEPAYFDDFYTTRSRPDVYRYLFADHLDDRAKAEEAFAKKMTQYEVTEEDQWLVLAAYWPEAGRVIGDVVLSWLSEEHRQGEIGYVFNPEFHGKGLAREELKLHRVQAESDVRNEPSWRLMERLKMCREAHFRRSMMVKGEWCDSYVYALLKEEYESA</sequence>
<dbReference type="GO" id="GO:0016747">
    <property type="term" value="F:acyltransferase activity, transferring groups other than amino-acyl groups"/>
    <property type="evidence" value="ECO:0007669"/>
    <property type="project" value="InterPro"/>
</dbReference>